<organism evidence="7 8">
    <name type="scientific">Brassicogethes aeneus</name>
    <name type="common">Rape pollen beetle</name>
    <name type="synonym">Meligethes aeneus</name>
    <dbReference type="NCBI Taxonomy" id="1431903"/>
    <lineage>
        <taxon>Eukaryota</taxon>
        <taxon>Metazoa</taxon>
        <taxon>Ecdysozoa</taxon>
        <taxon>Arthropoda</taxon>
        <taxon>Hexapoda</taxon>
        <taxon>Insecta</taxon>
        <taxon>Pterygota</taxon>
        <taxon>Neoptera</taxon>
        <taxon>Endopterygota</taxon>
        <taxon>Coleoptera</taxon>
        <taxon>Polyphaga</taxon>
        <taxon>Cucujiformia</taxon>
        <taxon>Nitidulidae</taxon>
        <taxon>Meligethinae</taxon>
        <taxon>Brassicogethes</taxon>
    </lineage>
</organism>
<dbReference type="GO" id="GO:0005847">
    <property type="term" value="C:mRNA cleavage and polyadenylation specificity factor complex"/>
    <property type="evidence" value="ECO:0007669"/>
    <property type="project" value="TreeGrafter"/>
</dbReference>
<dbReference type="InterPro" id="IPR011989">
    <property type="entry name" value="ARM-like"/>
</dbReference>
<evidence type="ECO:0000259" key="6">
    <source>
        <dbReference type="Pfam" id="PF12295"/>
    </source>
</evidence>
<dbReference type="Pfam" id="PF12295">
    <property type="entry name" value="Symplekin_C"/>
    <property type="match status" value="1"/>
</dbReference>
<protein>
    <recommendedName>
        <fullName evidence="9">Symplekin</fullName>
    </recommendedName>
</protein>
<keyword evidence="8" id="KW-1185">Reference proteome</keyword>
<dbReference type="AlphaFoldDB" id="A0A9P0B7Q6"/>
<dbReference type="InterPro" id="IPR016024">
    <property type="entry name" value="ARM-type_fold"/>
</dbReference>
<evidence type="ECO:0000256" key="3">
    <source>
        <dbReference type="ARBA" id="ARBA00023242"/>
    </source>
</evidence>
<feature type="compositionally biased region" description="Basic and acidic residues" evidence="4">
    <location>
        <begin position="434"/>
        <end position="450"/>
    </location>
</feature>
<proteinExistence type="predicted"/>
<dbReference type="SUPFAM" id="SSF48371">
    <property type="entry name" value="ARM repeat"/>
    <property type="match status" value="1"/>
</dbReference>
<feature type="domain" description="Symplekin/Pta1 N-terminal" evidence="5">
    <location>
        <begin position="97"/>
        <end position="317"/>
    </location>
</feature>
<keyword evidence="2" id="KW-0507">mRNA processing</keyword>
<evidence type="ECO:0000313" key="7">
    <source>
        <dbReference type="EMBL" id="CAH0557110.1"/>
    </source>
</evidence>
<dbReference type="OrthoDB" id="331600at2759"/>
<dbReference type="GO" id="GO:0006397">
    <property type="term" value="P:mRNA processing"/>
    <property type="evidence" value="ECO:0007669"/>
    <property type="project" value="UniProtKB-KW"/>
</dbReference>
<feature type="region of interest" description="Disordered" evidence="4">
    <location>
        <begin position="308"/>
        <end position="335"/>
    </location>
</feature>
<feature type="region of interest" description="Disordered" evidence="4">
    <location>
        <begin position="422"/>
        <end position="456"/>
    </location>
</feature>
<evidence type="ECO:0000256" key="2">
    <source>
        <dbReference type="ARBA" id="ARBA00022664"/>
    </source>
</evidence>
<evidence type="ECO:0000313" key="8">
    <source>
        <dbReference type="Proteomes" id="UP001154078"/>
    </source>
</evidence>
<sequence>MEGDDENSVVEWFNEASSCTDGQEKLKLFCKIQEFLIHRHPNLLPKYLQNVLNFTTDKNQDIKKALVGFIEELCKVRESLLPKVMLSLHLLLCDESITVQKRVIQAAITIYRKTLAWLCRATNSTDEMEAAWKQLNTIKLEIANMIDSDNDGIRTSSVKFLECVILLQTYPDEVDNKRENDFSLDDVPLTLKIARRRKLEEEASNLFEVLVKFHGSPHISSANLLACIGVLRNLAKVRAEFMGRVVGAIESLYNNLPPTLSTTQVNAVKKKLKSELLGLIKHPAAFDYVGKITPILLELGCSQSDITKATSKPEDRKKYTKRTLSAESSVQSAAKKPKLDTNYDYEDANEIGVALTPIETNEQFVNENLSVDKAVYLMMTSIPKLPSTMPQDFAKVYNKYVHSGRIGKAHCVHLLAKQLLDNRLGPGGKMEPPPQKEKEPEVISKKREREVDEEDKQLEKEKEKVAKKEKVKVVKIKTLKLSEITKPMDKETKENLLIASVKRMLLSEKFALKSVYQKVVTTFAASFSPVVRDTVLSHLLADLRSNVDLALSLLFEEYSIMQGFARVPPLRKGSRPDQSYNKLLCIFISSSTHDALIISRLLLEAPLITEEAMLQIKEICRDENKSGWALGLLRDLTLRKPPKQLTFLNALLSYTTYDSPVVRENAIGHVLDLHKRPELSMIIEEFARMNLEFLKLQRPPDSLSGHDQGRLKAESWGDDYIKACLVPYVSLLPANESLVHDLAKIYIATNADIKRVILRLIEGPVKSMGMESPELLKLVEECPKGSETLVTRVIHILTDKAPPSSQLVQRVRELYNTRVSDVRFLIPVLNGLSRKEVISALPKLIKLNPIVVKEVFNRLLGQHGESPITPTELLVSLHLIDASKADLKTVIKATSMCLQEKQVFTQEVLAVVLQQLMEQTPLPTLLMRTVIQALGSYPRLSGFVMNILQRLILKQVWKNKVVWEGFVKCCQRTIPQSFTVLMQLPPLQLTDAIKMSADLKDPLKEHLLQFTEAQRAHIPAAVQEIVLGTYKPQPVPAPLPAEMPASQPDFAVITSPPPVSVAVLGSEPLPPGME</sequence>
<evidence type="ECO:0008006" key="9">
    <source>
        <dbReference type="Google" id="ProtNLM"/>
    </source>
</evidence>
<dbReference type="InterPro" id="IPR022075">
    <property type="entry name" value="Symplekin_C"/>
</dbReference>
<dbReference type="EMBL" id="OV121136">
    <property type="protein sequence ID" value="CAH0557110.1"/>
    <property type="molecule type" value="Genomic_DNA"/>
</dbReference>
<accession>A0A9P0B7Q6</accession>
<dbReference type="Proteomes" id="UP001154078">
    <property type="component" value="Chromosome 5"/>
</dbReference>
<evidence type="ECO:0000256" key="4">
    <source>
        <dbReference type="SAM" id="MobiDB-lite"/>
    </source>
</evidence>
<dbReference type="InterPro" id="IPR032460">
    <property type="entry name" value="Symplekin/Pta1_N"/>
</dbReference>
<evidence type="ECO:0000256" key="1">
    <source>
        <dbReference type="ARBA" id="ARBA00004123"/>
    </source>
</evidence>
<feature type="compositionally biased region" description="Polar residues" evidence="4">
    <location>
        <begin position="322"/>
        <end position="332"/>
    </location>
</feature>
<dbReference type="PANTHER" id="PTHR15245">
    <property type="entry name" value="SYMPLEKIN-RELATED"/>
    <property type="match status" value="1"/>
</dbReference>
<name>A0A9P0B7Q6_BRAAE</name>
<comment type="subcellular location">
    <subcellularLocation>
        <location evidence="1">Nucleus</location>
    </subcellularLocation>
</comment>
<dbReference type="Gene3D" id="1.25.10.10">
    <property type="entry name" value="Leucine-rich Repeat Variant"/>
    <property type="match status" value="1"/>
</dbReference>
<dbReference type="Pfam" id="PF11935">
    <property type="entry name" value="SYMPK_PTA1_N"/>
    <property type="match status" value="1"/>
</dbReference>
<keyword evidence="3" id="KW-0539">Nucleus</keyword>
<feature type="domain" description="Symplekin C-terminal" evidence="6">
    <location>
        <begin position="821"/>
        <end position="994"/>
    </location>
</feature>
<reference evidence="7" key="1">
    <citation type="submission" date="2021-12" db="EMBL/GenBank/DDBJ databases">
        <authorList>
            <person name="King R."/>
        </authorList>
    </citation>
    <scope>NUCLEOTIDE SEQUENCE</scope>
</reference>
<evidence type="ECO:0000259" key="5">
    <source>
        <dbReference type="Pfam" id="PF11935"/>
    </source>
</evidence>
<gene>
    <name evidence="7" type="ORF">MELIAE_LOCUS7902</name>
</gene>
<dbReference type="PANTHER" id="PTHR15245:SF20">
    <property type="entry name" value="SYMPLEKIN"/>
    <property type="match status" value="1"/>
</dbReference>
<dbReference type="InterPro" id="IPR021850">
    <property type="entry name" value="Symplekin/Pta1"/>
</dbReference>